<feature type="compositionally biased region" description="Polar residues" evidence="4">
    <location>
        <begin position="30"/>
        <end position="45"/>
    </location>
</feature>
<keyword evidence="3" id="KW-0804">Transcription</keyword>
<feature type="domain" description="OCA" evidence="5">
    <location>
        <begin position="7"/>
        <end position="29"/>
    </location>
</feature>
<dbReference type="OMA" id="QHRSSGW"/>
<evidence type="ECO:0000256" key="2">
    <source>
        <dbReference type="ARBA" id="ARBA00023159"/>
    </source>
</evidence>
<dbReference type="GO" id="GO:0003713">
    <property type="term" value="F:transcription coactivator activity"/>
    <property type="evidence" value="ECO:0007669"/>
    <property type="project" value="TreeGrafter"/>
</dbReference>
<feature type="compositionally biased region" description="Polar residues" evidence="4">
    <location>
        <begin position="195"/>
        <end position="209"/>
    </location>
</feature>
<evidence type="ECO:0000256" key="4">
    <source>
        <dbReference type="SAM" id="MobiDB-lite"/>
    </source>
</evidence>
<keyword evidence="7" id="KW-1185">Reference proteome</keyword>
<evidence type="ECO:0000313" key="7">
    <source>
        <dbReference type="Proteomes" id="UP000264800"/>
    </source>
</evidence>
<dbReference type="RefSeq" id="XP_017289300.1">
    <property type="nucleotide sequence ID" value="XM_017433811.3"/>
</dbReference>
<keyword evidence="1" id="KW-0805">Transcription regulation</keyword>
<dbReference type="GO" id="GO:0070974">
    <property type="term" value="F:POU domain binding"/>
    <property type="evidence" value="ECO:0007669"/>
    <property type="project" value="InterPro"/>
</dbReference>
<dbReference type="PANTHER" id="PTHR28376">
    <property type="entry name" value="RGD1562914"/>
    <property type="match status" value="1"/>
</dbReference>
<keyword evidence="2" id="KW-0010">Activator</keyword>
<dbReference type="GO" id="GO:0005634">
    <property type="term" value="C:nucleus"/>
    <property type="evidence" value="ECO:0007669"/>
    <property type="project" value="TreeGrafter"/>
</dbReference>
<feature type="compositionally biased region" description="Pro residues" evidence="4">
    <location>
        <begin position="182"/>
        <end position="192"/>
    </location>
</feature>
<evidence type="ECO:0000259" key="5">
    <source>
        <dbReference type="PROSITE" id="PS52003"/>
    </source>
</evidence>
<evidence type="ECO:0000313" key="6">
    <source>
        <dbReference type="Ensembl" id="ENSKMAP00000009113.1"/>
    </source>
</evidence>
<dbReference type="PROSITE" id="PS52003">
    <property type="entry name" value="OCA"/>
    <property type="match status" value="1"/>
</dbReference>
<dbReference type="GeneID" id="108246336"/>
<feature type="region of interest" description="Disordered" evidence="4">
    <location>
        <begin position="176"/>
        <end position="209"/>
    </location>
</feature>
<dbReference type="GO" id="GO:0043565">
    <property type="term" value="F:sequence-specific DNA binding"/>
    <property type="evidence" value="ECO:0007669"/>
    <property type="project" value="TreeGrafter"/>
</dbReference>
<dbReference type="AlphaFoldDB" id="A0A3Q2ZYU9"/>
<organism evidence="6 7">
    <name type="scientific">Kryptolebias marmoratus</name>
    <name type="common">Mangrove killifish</name>
    <name type="synonym">Rivulus marmoratus</name>
    <dbReference type="NCBI Taxonomy" id="37003"/>
    <lineage>
        <taxon>Eukaryota</taxon>
        <taxon>Metazoa</taxon>
        <taxon>Chordata</taxon>
        <taxon>Craniata</taxon>
        <taxon>Vertebrata</taxon>
        <taxon>Euteleostomi</taxon>
        <taxon>Actinopterygii</taxon>
        <taxon>Neopterygii</taxon>
        <taxon>Teleostei</taxon>
        <taxon>Neoteleostei</taxon>
        <taxon>Acanthomorphata</taxon>
        <taxon>Ovalentaria</taxon>
        <taxon>Atherinomorphae</taxon>
        <taxon>Cyprinodontiformes</taxon>
        <taxon>Rivulidae</taxon>
        <taxon>Kryptolebias</taxon>
    </lineage>
</organism>
<dbReference type="OrthoDB" id="9892004at2759"/>
<dbReference type="GeneTree" id="ENSGT00940000167856"/>
<protein>
    <recommendedName>
        <fullName evidence="5">OCA domain-containing protein</fullName>
    </recommendedName>
</protein>
<dbReference type="PANTHER" id="PTHR28376:SF1">
    <property type="entry name" value="POU DOMAIN CLASS 2-ASSOCIATING FACTOR 2"/>
    <property type="match status" value="1"/>
</dbReference>
<reference evidence="6" key="1">
    <citation type="submission" date="2025-08" db="UniProtKB">
        <authorList>
            <consortium name="Ensembl"/>
        </authorList>
    </citation>
    <scope>IDENTIFICATION</scope>
</reference>
<reference evidence="6" key="2">
    <citation type="submission" date="2025-09" db="UniProtKB">
        <authorList>
            <consortium name="Ensembl"/>
        </authorList>
    </citation>
    <scope>IDENTIFICATION</scope>
</reference>
<dbReference type="InterPro" id="IPR037655">
    <property type="entry name" value="POU2AF2"/>
</dbReference>
<sequence length="295" mass="32153">MDTDYSKRVYQGVRVKHTVKDLLAEKRSRQTNGPRYNGGSTSPPSFVQMPGSHMLPSYYSMRRPFISDSDFCPSTKQFSSDVYSSTLGGKPLGCDPSTMTSYSSLIDSYYPETFGDYRSAATFSSSGSSFLPSSAISSLLPPFSGESSHLYLRDSWEQSGPEPVSQVETLCTDNLASISVPPSMPSPEPPGSPSQYRSPSRGSSMVPSASNYTLHSLEDVHYHPLTTSSPYTVPSSSFPCPPYMSSPVSDLVSKMVTDEVSEGHDSLPPSTEAHSSWAKDDGVSSWSPYEIRRAY</sequence>
<dbReference type="Ensembl" id="ENSKMAT00000009248.1">
    <property type="protein sequence ID" value="ENSKMAP00000009113.1"/>
    <property type="gene ID" value="ENSKMAG00000006841.1"/>
</dbReference>
<dbReference type="KEGG" id="kmr:108246336"/>
<accession>A0A3Q2ZYU9</accession>
<evidence type="ECO:0000256" key="1">
    <source>
        <dbReference type="ARBA" id="ARBA00023015"/>
    </source>
</evidence>
<name>A0A3Q2ZYU9_KRYMA</name>
<dbReference type="Proteomes" id="UP000264800">
    <property type="component" value="Unplaced"/>
</dbReference>
<feature type="region of interest" description="Disordered" evidence="4">
    <location>
        <begin position="255"/>
        <end position="295"/>
    </location>
</feature>
<dbReference type="Pfam" id="PF17721">
    <property type="entry name" value="POU2AF2"/>
    <property type="match status" value="1"/>
</dbReference>
<evidence type="ECO:0000256" key="3">
    <source>
        <dbReference type="ARBA" id="ARBA00023163"/>
    </source>
</evidence>
<feature type="region of interest" description="Disordered" evidence="4">
    <location>
        <begin position="20"/>
        <end position="47"/>
    </location>
</feature>
<dbReference type="InterPro" id="IPR047571">
    <property type="entry name" value="OCA"/>
</dbReference>
<proteinExistence type="predicted"/>